<keyword evidence="1" id="KW-0812">Transmembrane</keyword>
<evidence type="ECO:0000313" key="3">
    <source>
        <dbReference type="EMBL" id="QLY30181.1"/>
    </source>
</evidence>
<accession>A0A7D6V8I7</accession>
<reference evidence="3 4" key="1">
    <citation type="submission" date="2020-07" db="EMBL/GenBank/DDBJ databases">
        <authorList>
            <person name="Zhuang K."/>
            <person name="Ran Y."/>
        </authorList>
    </citation>
    <scope>NUCLEOTIDE SEQUENCE [LARGE SCALE GENOMIC DNA]</scope>
    <source>
        <strain evidence="3 4">WCH-YHL-001</strain>
    </source>
</reference>
<dbReference type="KEGG" id="nhu:H0264_34300"/>
<keyword evidence="1" id="KW-0472">Membrane</keyword>
<evidence type="ECO:0000256" key="1">
    <source>
        <dbReference type="SAM" id="Phobius"/>
    </source>
</evidence>
<proteinExistence type="predicted"/>
<dbReference type="InterPro" id="IPR003675">
    <property type="entry name" value="Rce1/LyrA-like_dom"/>
</dbReference>
<dbReference type="GO" id="GO:0008237">
    <property type="term" value="F:metallopeptidase activity"/>
    <property type="evidence" value="ECO:0007669"/>
    <property type="project" value="UniProtKB-KW"/>
</dbReference>
<feature type="domain" description="CAAX prenyl protease 2/Lysostaphin resistance protein A-like" evidence="2">
    <location>
        <begin position="119"/>
        <end position="218"/>
    </location>
</feature>
<sequence length="262" mass="27772">MDEPRARPLLFLTLVAALSIPLYVLGALSGGLRIGGLTLPSSAAILLLPSAVAVGLTWRDSGGAAVSALLRRVVDRPRAAMRWYLSAVLLMPAIGSVSYLLLRWTGQVESGLPLALLAAPAVIVVFLLASASEELGWTAYATDPLQRRFGALATGLGLGCYWAAWHLVGWSQAGHSAAWIAGWALVTIAARVLIVWLHNRTGHGVTTAILLHATLNIVSAYMPDLDKPVTTITIGVVTAVVATVTLAGSSLPPSFRRYPWRR</sequence>
<feature type="transmembrane region" description="Helical" evidence="1">
    <location>
        <begin position="149"/>
        <end position="165"/>
    </location>
</feature>
<keyword evidence="1" id="KW-1133">Transmembrane helix</keyword>
<dbReference type="GO" id="GO:0004175">
    <property type="term" value="F:endopeptidase activity"/>
    <property type="evidence" value="ECO:0007669"/>
    <property type="project" value="UniProtKB-ARBA"/>
</dbReference>
<dbReference type="GO" id="GO:0080120">
    <property type="term" value="P:CAAX-box protein maturation"/>
    <property type="evidence" value="ECO:0007669"/>
    <property type="project" value="UniProtKB-ARBA"/>
</dbReference>
<dbReference type="EMBL" id="CP059399">
    <property type="protein sequence ID" value="QLY30181.1"/>
    <property type="molecule type" value="Genomic_DNA"/>
</dbReference>
<keyword evidence="4" id="KW-1185">Reference proteome</keyword>
<feature type="transmembrane region" description="Helical" evidence="1">
    <location>
        <begin position="114"/>
        <end position="137"/>
    </location>
</feature>
<protein>
    <submittedName>
        <fullName evidence="3">CPBP family intramembrane metalloprotease</fullName>
    </submittedName>
</protein>
<dbReference type="Proteomes" id="UP000515512">
    <property type="component" value="Chromosome"/>
</dbReference>
<keyword evidence="3" id="KW-0378">Hydrolase</keyword>
<evidence type="ECO:0000259" key="2">
    <source>
        <dbReference type="Pfam" id="PF02517"/>
    </source>
</evidence>
<dbReference type="GO" id="GO:0006508">
    <property type="term" value="P:proteolysis"/>
    <property type="evidence" value="ECO:0007669"/>
    <property type="project" value="UniProtKB-KW"/>
</dbReference>
<feature type="transmembrane region" description="Helical" evidence="1">
    <location>
        <begin position="79"/>
        <end position="102"/>
    </location>
</feature>
<keyword evidence="3" id="KW-0645">Protease</keyword>
<feature type="transmembrane region" description="Helical" evidence="1">
    <location>
        <begin position="204"/>
        <end position="223"/>
    </location>
</feature>
<name>A0A7D6V8I7_9NOCA</name>
<feature type="transmembrane region" description="Helical" evidence="1">
    <location>
        <begin position="229"/>
        <end position="252"/>
    </location>
</feature>
<feature type="transmembrane region" description="Helical" evidence="1">
    <location>
        <begin position="36"/>
        <end position="58"/>
    </location>
</feature>
<gene>
    <name evidence="3" type="ORF">H0264_34300</name>
</gene>
<dbReference type="Pfam" id="PF02517">
    <property type="entry name" value="Rce1-like"/>
    <property type="match status" value="1"/>
</dbReference>
<dbReference type="RefSeq" id="WP_181581380.1">
    <property type="nucleotide sequence ID" value="NZ_CP059399.1"/>
</dbReference>
<feature type="transmembrane region" description="Helical" evidence="1">
    <location>
        <begin position="177"/>
        <end position="197"/>
    </location>
</feature>
<evidence type="ECO:0000313" key="4">
    <source>
        <dbReference type="Proteomes" id="UP000515512"/>
    </source>
</evidence>
<dbReference type="AlphaFoldDB" id="A0A7D6V8I7"/>
<keyword evidence="3" id="KW-0482">Metalloprotease</keyword>
<organism evidence="3 4">
    <name type="scientific">Nocardia huaxiensis</name>
    <dbReference type="NCBI Taxonomy" id="2755382"/>
    <lineage>
        <taxon>Bacteria</taxon>
        <taxon>Bacillati</taxon>
        <taxon>Actinomycetota</taxon>
        <taxon>Actinomycetes</taxon>
        <taxon>Mycobacteriales</taxon>
        <taxon>Nocardiaceae</taxon>
        <taxon>Nocardia</taxon>
    </lineage>
</organism>